<dbReference type="EMBL" id="KB822718">
    <property type="protein sequence ID" value="ETN42886.1"/>
    <property type="molecule type" value="Genomic_DNA"/>
</dbReference>
<dbReference type="AlphaFoldDB" id="W2S2G7"/>
<dbReference type="Pfam" id="PF22607">
    <property type="entry name" value="FAD_binding-like"/>
    <property type="match status" value="2"/>
</dbReference>
<dbReference type="Pfam" id="PF00070">
    <property type="entry name" value="Pyr_redox"/>
    <property type="match status" value="1"/>
</dbReference>
<evidence type="ECO:0000259" key="1">
    <source>
        <dbReference type="Pfam" id="PF00070"/>
    </source>
</evidence>
<name>W2S2G7_CYPE1</name>
<protein>
    <submittedName>
        <fullName evidence="3">Uncharacterized protein</fullName>
    </submittedName>
</protein>
<dbReference type="PANTHER" id="PTHR47469:SF2">
    <property type="entry name" value="OS06G0597600 PROTEIN"/>
    <property type="match status" value="1"/>
</dbReference>
<organism evidence="3 4">
    <name type="scientific">Cyphellophora europaea (strain CBS 101466)</name>
    <name type="common">Phialophora europaea</name>
    <dbReference type="NCBI Taxonomy" id="1220924"/>
    <lineage>
        <taxon>Eukaryota</taxon>
        <taxon>Fungi</taxon>
        <taxon>Dikarya</taxon>
        <taxon>Ascomycota</taxon>
        <taxon>Pezizomycotina</taxon>
        <taxon>Eurotiomycetes</taxon>
        <taxon>Chaetothyriomycetidae</taxon>
        <taxon>Chaetothyriales</taxon>
        <taxon>Cyphellophoraceae</taxon>
        <taxon>Cyphellophora</taxon>
    </lineage>
</organism>
<dbReference type="InterPro" id="IPR036188">
    <property type="entry name" value="FAD/NAD-bd_sf"/>
</dbReference>
<evidence type="ECO:0000313" key="3">
    <source>
        <dbReference type="EMBL" id="ETN42886.1"/>
    </source>
</evidence>
<dbReference type="eggNOG" id="KOG2614">
    <property type="taxonomic scope" value="Eukaryota"/>
</dbReference>
<proteinExistence type="predicted"/>
<dbReference type="Gene3D" id="3.50.50.60">
    <property type="entry name" value="FAD/NAD(P)-binding domain"/>
    <property type="match status" value="2"/>
</dbReference>
<gene>
    <name evidence="3" type="ORF">HMPREF1541_02044</name>
</gene>
<dbReference type="GeneID" id="19969383"/>
<dbReference type="RefSeq" id="XP_008714622.1">
    <property type="nucleotide sequence ID" value="XM_008716400.1"/>
</dbReference>
<dbReference type="STRING" id="1220924.W2S2G7"/>
<keyword evidence="4" id="KW-1185">Reference proteome</keyword>
<evidence type="ECO:0000313" key="4">
    <source>
        <dbReference type="Proteomes" id="UP000030752"/>
    </source>
</evidence>
<dbReference type="OrthoDB" id="655030at2759"/>
<evidence type="ECO:0000259" key="2">
    <source>
        <dbReference type="Pfam" id="PF22607"/>
    </source>
</evidence>
<sequence length="483" mass="53803">MSSANSTLAPPSKHIVIIGGSLAGLFTATPLLRLGHRVTILERSPTPLLHDQGAGIVAGGETLAWFRRHDLFQREISVGSTTRLYLDREGGVVDREDWKQRMTSWDLVWNLSRANFNGEGGRGYIEGKDWARVEGSEEVKKQWERARYEYGREATGLQEKDEKVVVKWRSTREGAEEGLLEGSEEADVVIAADGPSSRLKGIMLGENKASKRTYAGYVAFRGTVRESELSAGSTEVFVEKFTFFHADGVQILAYTIPGHQGTLEKGKRLINWVWYWNELEENEAYVELMTDSEGARHRFTLPTGGKSQSSPFSTAQIGKAIVVTLLTKTVQPQVWKRQQQRAMDLLPPQFAELVTKTEKPFVQAITDVEPPQQGTPVGRLLHGKAGVVGDALAGFRPHTAASTSQAAFDALQLERVFAGDMSWEEYEADVLGFAQSWQRRGVMLGNRSQFGSHPLSQGHVDGPVSREQLHMRQRQQQQIVDEQ</sequence>
<dbReference type="Proteomes" id="UP000030752">
    <property type="component" value="Unassembled WGS sequence"/>
</dbReference>
<dbReference type="InterPro" id="IPR054707">
    <property type="entry name" value="DhpH_subs-bd"/>
</dbReference>
<feature type="domain" description="2,6-dihydroxypyridine 3-monooxygenase substrate binding" evidence="2">
    <location>
        <begin position="316"/>
        <end position="367"/>
    </location>
</feature>
<dbReference type="HOGENOM" id="CLU_009665_0_0_1"/>
<accession>W2S2G7</accession>
<dbReference type="InParanoid" id="W2S2G7"/>
<reference evidence="3 4" key="1">
    <citation type="submission" date="2013-03" db="EMBL/GenBank/DDBJ databases">
        <title>The Genome Sequence of Phialophora europaea CBS 101466.</title>
        <authorList>
            <consortium name="The Broad Institute Genomics Platform"/>
            <person name="Cuomo C."/>
            <person name="de Hoog S."/>
            <person name="Gorbushina A."/>
            <person name="Walker B."/>
            <person name="Young S.K."/>
            <person name="Zeng Q."/>
            <person name="Gargeya S."/>
            <person name="Fitzgerald M."/>
            <person name="Haas B."/>
            <person name="Abouelleil A."/>
            <person name="Allen A.W."/>
            <person name="Alvarado L."/>
            <person name="Arachchi H.M."/>
            <person name="Berlin A.M."/>
            <person name="Chapman S.B."/>
            <person name="Gainer-Dewar J."/>
            <person name="Goldberg J."/>
            <person name="Griggs A."/>
            <person name="Gujja S."/>
            <person name="Hansen M."/>
            <person name="Howarth C."/>
            <person name="Imamovic A."/>
            <person name="Ireland A."/>
            <person name="Larimer J."/>
            <person name="McCowan C."/>
            <person name="Murphy C."/>
            <person name="Pearson M."/>
            <person name="Poon T.W."/>
            <person name="Priest M."/>
            <person name="Roberts A."/>
            <person name="Saif S."/>
            <person name="Shea T."/>
            <person name="Sisk P."/>
            <person name="Sykes S."/>
            <person name="Wortman J."/>
            <person name="Nusbaum C."/>
            <person name="Birren B."/>
        </authorList>
    </citation>
    <scope>NUCLEOTIDE SEQUENCE [LARGE SCALE GENOMIC DNA]</scope>
    <source>
        <strain evidence="3 4">CBS 101466</strain>
    </source>
</reference>
<dbReference type="Gene3D" id="3.30.9.60">
    <property type="match status" value="2"/>
</dbReference>
<dbReference type="SUPFAM" id="SSF51905">
    <property type="entry name" value="FAD/NAD(P)-binding domain"/>
    <property type="match status" value="1"/>
</dbReference>
<dbReference type="InterPro" id="IPR053212">
    <property type="entry name" value="DHP_3-monooxygenase"/>
</dbReference>
<feature type="domain" description="2,6-dihydroxypyridine 3-monooxygenase substrate binding" evidence="2">
    <location>
        <begin position="214"/>
        <end position="305"/>
    </location>
</feature>
<dbReference type="PANTHER" id="PTHR47469">
    <property type="entry name" value="MONOOXYGENASE-LIKE"/>
    <property type="match status" value="1"/>
</dbReference>
<dbReference type="SUPFAM" id="SSF54373">
    <property type="entry name" value="FAD-linked reductases, C-terminal domain"/>
    <property type="match status" value="2"/>
</dbReference>
<feature type="domain" description="Pyridine nucleotide-disulphide oxidoreductase N-terminal" evidence="1">
    <location>
        <begin position="14"/>
        <end position="50"/>
    </location>
</feature>
<dbReference type="VEuPathDB" id="FungiDB:HMPREF1541_02044"/>
<dbReference type="InterPro" id="IPR039648">
    <property type="entry name" value="DHPH_N"/>
</dbReference>